<reference evidence="2" key="1">
    <citation type="submission" date="2021-02" db="EMBL/GenBank/DDBJ databases">
        <authorList>
            <person name="Nowell W R."/>
        </authorList>
    </citation>
    <scope>NUCLEOTIDE SEQUENCE</scope>
</reference>
<dbReference type="EMBL" id="CAJNOQ010031914">
    <property type="protein sequence ID" value="CAF1582573.1"/>
    <property type="molecule type" value="Genomic_DNA"/>
</dbReference>
<name>A0A815ZFF2_9BILA</name>
<dbReference type="Proteomes" id="UP000682733">
    <property type="component" value="Unassembled WGS sequence"/>
</dbReference>
<keyword evidence="5" id="KW-1185">Reference proteome</keyword>
<dbReference type="EMBL" id="CAJOBA010049335">
    <property type="protein sequence ID" value="CAF4222717.1"/>
    <property type="molecule type" value="Genomic_DNA"/>
</dbReference>
<gene>
    <name evidence="2" type="ORF">GPM918_LOCUS41196</name>
    <name evidence="1" type="ORF">OVA965_LOCUS33742</name>
    <name evidence="4" type="ORF">SRO942_LOCUS42219</name>
    <name evidence="3" type="ORF">TMI583_LOCUS34636</name>
</gene>
<organism evidence="2 5">
    <name type="scientific">Didymodactylos carnosus</name>
    <dbReference type="NCBI Taxonomy" id="1234261"/>
    <lineage>
        <taxon>Eukaryota</taxon>
        <taxon>Metazoa</taxon>
        <taxon>Spiralia</taxon>
        <taxon>Gnathifera</taxon>
        <taxon>Rotifera</taxon>
        <taxon>Eurotatoria</taxon>
        <taxon>Bdelloidea</taxon>
        <taxon>Philodinida</taxon>
        <taxon>Philodinidae</taxon>
        <taxon>Didymodactylos</taxon>
    </lineage>
</organism>
<evidence type="ECO:0000313" key="2">
    <source>
        <dbReference type="EMBL" id="CAF1582573.1"/>
    </source>
</evidence>
<comment type="caution">
    <text evidence="2">The sequence shown here is derived from an EMBL/GenBank/DDBJ whole genome shotgun (WGS) entry which is preliminary data.</text>
</comment>
<evidence type="ECO:0000313" key="3">
    <source>
        <dbReference type="EMBL" id="CAF4222717.1"/>
    </source>
</evidence>
<dbReference type="AlphaFoldDB" id="A0A815ZFF2"/>
<accession>A0A815ZFF2</accession>
<dbReference type="EMBL" id="CAJOBC010097899">
    <property type="protein sequence ID" value="CAF4450681.1"/>
    <property type="molecule type" value="Genomic_DNA"/>
</dbReference>
<proteinExistence type="predicted"/>
<dbReference type="Proteomes" id="UP000663829">
    <property type="component" value="Unassembled WGS sequence"/>
</dbReference>
<protein>
    <submittedName>
        <fullName evidence="2">Uncharacterized protein</fullName>
    </submittedName>
</protein>
<dbReference type="EMBL" id="CAJNOK010027574">
    <property type="protein sequence ID" value="CAF1422457.1"/>
    <property type="molecule type" value="Genomic_DNA"/>
</dbReference>
<sequence length="285" mass="32626">MMSNTMDLKPKMSVIPGKTVRLFLIDFVIDNNATVCGKEIKAHCEQFHKDLEEEFGAGEVQLGQSFESSNNVMGEIHAQMQKCKWTIQIMCDSQIPATKRYNEYFEYKKIIDDVHNMVFVCLDEVSKPNYTLFKTYYAGNSEPPQAFSMEHYTDISPLLLNADSISTGVMFNHYYSYFIKQVRTNNVIIKITFNKNIIKEQLPSQIQIELNTMIESFYMDPHRLPTDKHGNLISPDETELQPLQSRKLDLSLNKIEDDKIAVFAAASMTSTTGISDFGKIVRTRG</sequence>
<evidence type="ECO:0000313" key="4">
    <source>
        <dbReference type="EMBL" id="CAF4450681.1"/>
    </source>
</evidence>
<dbReference type="Proteomes" id="UP000677228">
    <property type="component" value="Unassembled WGS sequence"/>
</dbReference>
<dbReference type="Proteomes" id="UP000681722">
    <property type="component" value="Unassembled WGS sequence"/>
</dbReference>
<evidence type="ECO:0000313" key="1">
    <source>
        <dbReference type="EMBL" id="CAF1422457.1"/>
    </source>
</evidence>
<evidence type="ECO:0000313" key="5">
    <source>
        <dbReference type="Proteomes" id="UP000663829"/>
    </source>
</evidence>